<feature type="domain" description="ABC transporter" evidence="11">
    <location>
        <begin position="49"/>
        <end position="283"/>
    </location>
</feature>
<dbReference type="FunFam" id="3.40.50.300:FF:000221">
    <property type="entry name" value="Multidrug ABC transporter ATP-binding protein"/>
    <property type="match status" value="1"/>
</dbReference>
<evidence type="ECO:0000256" key="8">
    <source>
        <dbReference type="ARBA" id="ARBA00023136"/>
    </source>
</evidence>
<dbReference type="EMBL" id="AOFI03000031">
    <property type="protein sequence ID" value="KAF4323821.1"/>
    <property type="molecule type" value="Genomic_DNA"/>
</dbReference>
<dbReference type="InterPro" id="IPR003593">
    <property type="entry name" value="AAA+_ATPase"/>
</dbReference>
<dbReference type="Pfam" id="PF00005">
    <property type="entry name" value="ABC_tran"/>
    <property type="match status" value="2"/>
</dbReference>
<feature type="domain" description="ABC transmembrane type-1" evidence="12">
    <location>
        <begin position="288"/>
        <end position="529"/>
    </location>
</feature>
<keyword evidence="6" id="KW-0067">ATP-binding</keyword>
<dbReference type="PANTHER" id="PTHR24221">
    <property type="entry name" value="ATP-BINDING CASSETTE SUB-FAMILY B"/>
    <property type="match status" value="1"/>
</dbReference>
<comment type="caution">
    <text evidence="13">The sequence shown here is derived from an EMBL/GenBank/DDBJ whole genome shotgun (WGS) entry which is preliminary data.</text>
</comment>
<name>A0A8J4SEB0_9STRA</name>
<dbReference type="SUPFAM" id="SSF52540">
    <property type="entry name" value="P-loop containing nucleoside triphosphate hydrolases"/>
    <property type="match status" value="2"/>
</dbReference>
<feature type="transmembrane region" description="Helical" evidence="10">
    <location>
        <begin position="374"/>
        <end position="402"/>
    </location>
</feature>
<keyword evidence="4 10" id="KW-0812">Transmembrane</keyword>
<sequence length="804" mass="89971">MWNLGFHINNYTQSKASGERVLELLNTPVDVQETEDPVIVEADQVNGHVTFESVTFAYGNKMPAVTDINFDAPPGSVIGFLGGTGSGKSTIIQLLMRAYNVNSGTIKLDGKNIKDIGIRSLRSQIASVFQETFLFSSSIRNNISYGLKNVSMDEIIRAAKLAKAHEFIMEFPEGYDTVVGERGMGLSGGQKQRIAIARALLKNPKILVLDDATSAVDMETEHEIQSGFQEVMRGRTTFIIAHRISSLRHADEILVLDEGRVVQRGTHKRLIEEPGPYRDVYEIQYADYIARVLVLYLIQWAANTYRIKFTNIIGQRVIYDLRSDLFKHIQKLSFNFFDKRPAGSVLVRVTNDINSLQDLFTNGAVNVMIDCVQLLGIIVILLLINWKLGLAVIITVPLMFIISTKLRVLIRRAWQDVRMKNSRINSHLNESIQGIRVTQAYTQEKENMKYFDNMNLSSKKSWDRASAMNQGFGPLIEITGGFGTLILFWFGAYLIQQDQLTIGLLVAFANYVGNFWDPINRLGQMYNQLLVAMASSERIFEFMDEEPSIADKPGAKPLASIKGDIVFDNVVFEYEKGRQALKGISFAAGAGQSIALVGHTGSGKSTIINLISRFYDISGGRLTIDGQDVRDVTVESLRSQISIVLQDTFIFSGTIRDNIRFGRLDATNEEVEEAAKAVNAHEFIMKLPAGYDTEVEERGNVLSMGQRQLLSFARALLADPRILILDEATASIDTETELKIQEALKVLLKGRTSFMVAHRLSTIRNADNIIVLDHGEIKEEGNHEQLIQKQGVYNGLIEAQYRFL</sequence>
<dbReference type="PROSITE" id="PS50929">
    <property type="entry name" value="ABC_TM1F"/>
    <property type="match status" value="1"/>
</dbReference>
<dbReference type="AlphaFoldDB" id="A0A8J4SEB0"/>
<dbReference type="SUPFAM" id="SSF90123">
    <property type="entry name" value="ABC transporter transmembrane region"/>
    <property type="match status" value="1"/>
</dbReference>
<feature type="transmembrane region" description="Helical" evidence="10">
    <location>
        <begin position="474"/>
        <end position="495"/>
    </location>
</feature>
<keyword evidence="2" id="KW-0813">Transport</keyword>
<evidence type="ECO:0000256" key="6">
    <source>
        <dbReference type="ARBA" id="ARBA00022840"/>
    </source>
</evidence>
<dbReference type="InterPro" id="IPR017871">
    <property type="entry name" value="ABC_transporter-like_CS"/>
</dbReference>
<dbReference type="InterPro" id="IPR003439">
    <property type="entry name" value="ABC_transporter-like_ATP-bd"/>
</dbReference>
<dbReference type="Gene3D" id="3.40.50.300">
    <property type="entry name" value="P-loop containing nucleotide triphosphate hydrolases"/>
    <property type="match status" value="2"/>
</dbReference>
<evidence type="ECO:0000256" key="9">
    <source>
        <dbReference type="ARBA" id="ARBA00024363"/>
    </source>
</evidence>
<dbReference type="GO" id="GO:0140359">
    <property type="term" value="F:ABC-type transporter activity"/>
    <property type="evidence" value="ECO:0007669"/>
    <property type="project" value="InterPro"/>
</dbReference>
<feature type="domain" description="ABC transporter" evidence="11">
    <location>
        <begin position="565"/>
        <end position="799"/>
    </location>
</feature>
<dbReference type="Gene3D" id="1.20.1560.10">
    <property type="entry name" value="ABC transporter type 1, transmembrane domain"/>
    <property type="match status" value="1"/>
</dbReference>
<dbReference type="Proteomes" id="UP000702964">
    <property type="component" value="Unassembled WGS sequence"/>
</dbReference>
<dbReference type="CDD" id="cd18545">
    <property type="entry name" value="ABC_6TM_YknV_like"/>
    <property type="match status" value="1"/>
</dbReference>
<protein>
    <recommendedName>
        <fullName evidence="15">ABC transporter domain-containing protein</fullName>
    </recommendedName>
</protein>
<evidence type="ECO:0000259" key="12">
    <source>
        <dbReference type="PROSITE" id="PS50929"/>
    </source>
</evidence>
<dbReference type="InterPro" id="IPR027417">
    <property type="entry name" value="P-loop_NTPase"/>
</dbReference>
<evidence type="ECO:0008006" key="15">
    <source>
        <dbReference type="Google" id="ProtNLM"/>
    </source>
</evidence>
<comment type="similarity">
    <text evidence="9">Belongs to the ABC transporter superfamily. ABCB family. Heavy Metal importer (TC 3.A.1.210) subfamily.</text>
</comment>
<keyword evidence="8 10" id="KW-0472">Membrane</keyword>
<dbReference type="Pfam" id="PF00664">
    <property type="entry name" value="ABC_membrane"/>
    <property type="match status" value="1"/>
</dbReference>
<evidence type="ECO:0000256" key="5">
    <source>
        <dbReference type="ARBA" id="ARBA00022741"/>
    </source>
</evidence>
<dbReference type="GO" id="GO:0005524">
    <property type="term" value="F:ATP binding"/>
    <property type="evidence" value="ECO:0007669"/>
    <property type="project" value="UniProtKB-KW"/>
</dbReference>
<dbReference type="SMART" id="SM00382">
    <property type="entry name" value="AAA"/>
    <property type="match status" value="2"/>
</dbReference>
<dbReference type="InterPro" id="IPR011527">
    <property type="entry name" value="ABC1_TM_dom"/>
</dbReference>
<evidence type="ECO:0000256" key="3">
    <source>
        <dbReference type="ARBA" id="ARBA00022475"/>
    </source>
</evidence>
<dbReference type="InterPro" id="IPR036640">
    <property type="entry name" value="ABC1_TM_sf"/>
</dbReference>
<dbReference type="FunFam" id="3.40.50.300:FF:000287">
    <property type="entry name" value="Multidrug ABC transporter ATP-binding protein"/>
    <property type="match status" value="1"/>
</dbReference>
<evidence type="ECO:0000256" key="4">
    <source>
        <dbReference type="ARBA" id="ARBA00022692"/>
    </source>
</evidence>
<dbReference type="PANTHER" id="PTHR24221:SF654">
    <property type="entry name" value="ATP-BINDING CASSETTE SUB-FAMILY B MEMBER 6"/>
    <property type="match status" value="1"/>
</dbReference>
<evidence type="ECO:0000313" key="13">
    <source>
        <dbReference type="EMBL" id="KAF4323821.1"/>
    </source>
</evidence>
<evidence type="ECO:0000256" key="7">
    <source>
        <dbReference type="ARBA" id="ARBA00022989"/>
    </source>
</evidence>
<reference evidence="13" key="1">
    <citation type="journal article" date="2015" name="Genom Data">
        <title>Draft genome sequences of Phytophthora kernoviae and Phytophthora ramorum lineage EU2 from Scotland.</title>
        <authorList>
            <person name="Sambles C."/>
            <person name="Schlenzig A."/>
            <person name="O'Neill P."/>
            <person name="Grant M."/>
            <person name="Studholme D.J."/>
        </authorList>
    </citation>
    <scope>NUCLEOTIDE SEQUENCE</scope>
    <source>
        <strain evidence="13">00238/432</strain>
    </source>
</reference>
<evidence type="ECO:0000256" key="2">
    <source>
        <dbReference type="ARBA" id="ARBA00022448"/>
    </source>
</evidence>
<reference evidence="13" key="2">
    <citation type="submission" date="2020-02" db="EMBL/GenBank/DDBJ databases">
        <authorList>
            <person name="Studholme D.J."/>
        </authorList>
    </citation>
    <scope>NUCLEOTIDE SEQUENCE</scope>
    <source>
        <strain evidence="13">00238/432</strain>
    </source>
</reference>
<accession>A0A8J4SEB0</accession>
<evidence type="ECO:0000256" key="10">
    <source>
        <dbReference type="SAM" id="Phobius"/>
    </source>
</evidence>
<gene>
    <name evidence="13" type="ORF">G195_003021</name>
</gene>
<dbReference type="InterPro" id="IPR039421">
    <property type="entry name" value="Type_1_exporter"/>
</dbReference>
<organism evidence="13 14">
    <name type="scientific">Phytophthora kernoviae 00238/432</name>
    <dbReference type="NCBI Taxonomy" id="1284355"/>
    <lineage>
        <taxon>Eukaryota</taxon>
        <taxon>Sar</taxon>
        <taxon>Stramenopiles</taxon>
        <taxon>Oomycota</taxon>
        <taxon>Peronosporomycetes</taxon>
        <taxon>Peronosporales</taxon>
        <taxon>Peronosporaceae</taxon>
        <taxon>Phytophthora</taxon>
    </lineage>
</organism>
<comment type="subcellular location">
    <subcellularLocation>
        <location evidence="1">Cell membrane</location>
        <topology evidence="1">Multi-pass membrane protein</topology>
    </subcellularLocation>
</comment>
<dbReference type="PROSITE" id="PS50893">
    <property type="entry name" value="ABC_TRANSPORTER_2"/>
    <property type="match status" value="2"/>
</dbReference>
<evidence type="ECO:0000313" key="14">
    <source>
        <dbReference type="Proteomes" id="UP000702964"/>
    </source>
</evidence>
<evidence type="ECO:0000259" key="11">
    <source>
        <dbReference type="PROSITE" id="PS50893"/>
    </source>
</evidence>
<dbReference type="GO" id="GO:0034040">
    <property type="term" value="F:ATPase-coupled lipid transmembrane transporter activity"/>
    <property type="evidence" value="ECO:0007669"/>
    <property type="project" value="TreeGrafter"/>
</dbReference>
<dbReference type="GO" id="GO:0016887">
    <property type="term" value="F:ATP hydrolysis activity"/>
    <property type="evidence" value="ECO:0007669"/>
    <property type="project" value="InterPro"/>
</dbReference>
<proteinExistence type="inferred from homology"/>
<keyword evidence="7 10" id="KW-1133">Transmembrane helix</keyword>
<keyword evidence="3" id="KW-1003">Cell membrane</keyword>
<dbReference type="PROSITE" id="PS00211">
    <property type="entry name" value="ABC_TRANSPORTER_1"/>
    <property type="match status" value="1"/>
</dbReference>
<evidence type="ECO:0000256" key="1">
    <source>
        <dbReference type="ARBA" id="ARBA00004651"/>
    </source>
</evidence>
<keyword evidence="5" id="KW-0547">Nucleotide-binding</keyword>
<dbReference type="GO" id="GO:0005886">
    <property type="term" value="C:plasma membrane"/>
    <property type="evidence" value="ECO:0007669"/>
    <property type="project" value="UniProtKB-SubCell"/>
</dbReference>
<dbReference type="CDD" id="cd03254">
    <property type="entry name" value="ABCC_Glucan_exporter_like"/>
    <property type="match status" value="1"/>
</dbReference>